<dbReference type="Proteomes" id="UP000247922">
    <property type="component" value="Unassembled WGS sequence"/>
</dbReference>
<feature type="binding site" evidence="13">
    <location>
        <position position="106"/>
    </location>
    <ligand>
        <name>sn-glycerol 3-phosphate</name>
        <dbReference type="ChEBI" id="CHEBI:57597"/>
    </ligand>
</feature>
<evidence type="ECO:0000256" key="12">
    <source>
        <dbReference type="ARBA" id="ARBA00080511"/>
    </source>
</evidence>
<protein>
    <recommendedName>
        <fullName evidence="11 13">Glycerol-3-phosphate dehydrogenase [NAD(P)+]</fullName>
        <ecNumber evidence="10 13">1.1.1.94</ecNumber>
    </recommendedName>
    <alternativeName>
        <fullName evidence="13">NAD(P)(+)-dependent glycerol-3-phosphate dehydrogenase</fullName>
    </alternativeName>
    <alternativeName>
        <fullName evidence="12 13">NAD(P)H-dependent dihydroxyacetone-phosphate reductase</fullName>
    </alternativeName>
</protein>
<feature type="binding site" evidence="15">
    <location>
        <position position="106"/>
    </location>
    <ligand>
        <name>substrate</name>
    </ligand>
</feature>
<evidence type="ECO:0000256" key="2">
    <source>
        <dbReference type="ARBA" id="ARBA00022516"/>
    </source>
</evidence>
<evidence type="ECO:0000313" key="21">
    <source>
        <dbReference type="Proteomes" id="UP000247922"/>
    </source>
</evidence>
<gene>
    <name evidence="13" type="primary">gpsA</name>
    <name evidence="20" type="ORF">DES38_104153</name>
</gene>
<dbReference type="InterPro" id="IPR008927">
    <property type="entry name" value="6-PGluconate_DH-like_C_sf"/>
</dbReference>
<evidence type="ECO:0000256" key="6">
    <source>
        <dbReference type="ARBA" id="ARBA00023098"/>
    </source>
</evidence>
<dbReference type="GO" id="GO:0046168">
    <property type="term" value="P:glycerol-3-phosphate catabolic process"/>
    <property type="evidence" value="ECO:0007669"/>
    <property type="project" value="InterPro"/>
</dbReference>
<dbReference type="Pfam" id="PF01210">
    <property type="entry name" value="NAD_Gly3P_dh_N"/>
    <property type="match status" value="1"/>
</dbReference>
<dbReference type="PROSITE" id="PS00957">
    <property type="entry name" value="NAD_G3PDH"/>
    <property type="match status" value="1"/>
</dbReference>
<evidence type="ECO:0000256" key="3">
    <source>
        <dbReference type="ARBA" id="ARBA00022857"/>
    </source>
</evidence>
<dbReference type="UniPathway" id="UPA00940"/>
<evidence type="ECO:0000256" key="11">
    <source>
        <dbReference type="ARBA" id="ARBA00069372"/>
    </source>
</evidence>
<keyword evidence="4 13" id="KW-0560">Oxidoreductase</keyword>
<evidence type="ECO:0000256" key="5">
    <source>
        <dbReference type="ARBA" id="ARBA00023027"/>
    </source>
</evidence>
<comment type="catalytic activity">
    <reaction evidence="9">
        <text>sn-glycerol 3-phosphate + NADP(+) = dihydroxyacetone phosphate + NADPH + H(+)</text>
        <dbReference type="Rhea" id="RHEA:11096"/>
        <dbReference type="ChEBI" id="CHEBI:15378"/>
        <dbReference type="ChEBI" id="CHEBI:57597"/>
        <dbReference type="ChEBI" id="CHEBI:57642"/>
        <dbReference type="ChEBI" id="CHEBI:57783"/>
        <dbReference type="ChEBI" id="CHEBI:58349"/>
        <dbReference type="EC" id="1.1.1.94"/>
    </reaction>
    <physiologicalReaction direction="right-to-left" evidence="9">
        <dbReference type="Rhea" id="RHEA:11098"/>
    </physiologicalReaction>
</comment>
<evidence type="ECO:0000256" key="17">
    <source>
        <dbReference type="RuleBase" id="RU000437"/>
    </source>
</evidence>
<feature type="active site" description="Proton acceptor" evidence="13 14">
    <location>
        <position position="192"/>
    </location>
</feature>
<dbReference type="EMBL" id="QJJR01000004">
    <property type="protein sequence ID" value="PXW91720.1"/>
    <property type="molecule type" value="Genomic_DNA"/>
</dbReference>
<dbReference type="GO" id="GO:0005975">
    <property type="term" value="P:carbohydrate metabolic process"/>
    <property type="evidence" value="ECO:0007669"/>
    <property type="project" value="InterPro"/>
</dbReference>
<name>A0A2V3WC43_9BACI</name>
<feature type="binding site" evidence="16">
    <location>
        <position position="141"/>
    </location>
    <ligand>
        <name>NAD(+)</name>
        <dbReference type="ChEBI" id="CHEBI:57540"/>
    </ligand>
</feature>
<dbReference type="PANTHER" id="PTHR11728">
    <property type="entry name" value="GLYCEROL-3-PHOSPHATE DEHYDROGENASE"/>
    <property type="match status" value="1"/>
</dbReference>
<accession>A0A2V3WC43</accession>
<dbReference type="EC" id="1.1.1.94" evidence="10 13"/>
<keyword evidence="7 13" id="KW-0594">Phospholipid biosynthesis</keyword>
<evidence type="ECO:0000256" key="10">
    <source>
        <dbReference type="ARBA" id="ARBA00066687"/>
    </source>
</evidence>
<feature type="binding site" evidence="13">
    <location>
        <position position="139"/>
    </location>
    <ligand>
        <name>sn-glycerol 3-phosphate</name>
        <dbReference type="ChEBI" id="CHEBI:57597"/>
    </ligand>
</feature>
<dbReference type="InterPro" id="IPR013328">
    <property type="entry name" value="6PGD_dom2"/>
</dbReference>
<comment type="caution">
    <text evidence="20">The sequence shown here is derived from an EMBL/GenBank/DDBJ whole genome shotgun (WGS) entry which is preliminary data.</text>
</comment>
<keyword evidence="3 13" id="KW-0521">NADP</keyword>
<evidence type="ECO:0000313" key="20">
    <source>
        <dbReference type="EMBL" id="PXW91720.1"/>
    </source>
</evidence>
<comment type="caution">
    <text evidence="13">Lacks conserved residue(s) required for the propagation of feature annotation.</text>
</comment>
<dbReference type="GO" id="GO:0005829">
    <property type="term" value="C:cytosol"/>
    <property type="evidence" value="ECO:0007669"/>
    <property type="project" value="TreeGrafter"/>
</dbReference>
<dbReference type="GO" id="GO:0141153">
    <property type="term" value="F:glycerol-3-phosphate dehydrogenase (NADP+) activity"/>
    <property type="evidence" value="ECO:0007669"/>
    <property type="project" value="RHEA"/>
</dbReference>
<dbReference type="NCBIfam" id="NF000942">
    <property type="entry name" value="PRK00094.1-4"/>
    <property type="match status" value="1"/>
</dbReference>
<dbReference type="OrthoDB" id="9812273at2"/>
<dbReference type="FunFam" id="3.40.50.720:FF:000019">
    <property type="entry name" value="Glycerol-3-phosphate dehydrogenase [NAD(P)+]"/>
    <property type="match status" value="1"/>
</dbReference>
<evidence type="ECO:0000259" key="18">
    <source>
        <dbReference type="Pfam" id="PF01210"/>
    </source>
</evidence>
<keyword evidence="13" id="KW-0963">Cytoplasm</keyword>
<dbReference type="GO" id="GO:0141152">
    <property type="term" value="F:glycerol-3-phosphate dehydrogenase (NAD+) activity"/>
    <property type="evidence" value="ECO:0007669"/>
    <property type="project" value="RHEA"/>
</dbReference>
<dbReference type="GO" id="GO:0051287">
    <property type="term" value="F:NAD binding"/>
    <property type="evidence" value="ECO:0007669"/>
    <property type="project" value="InterPro"/>
</dbReference>
<evidence type="ECO:0000256" key="1">
    <source>
        <dbReference type="ARBA" id="ARBA00011009"/>
    </source>
</evidence>
<dbReference type="SUPFAM" id="SSF48179">
    <property type="entry name" value="6-phosphogluconate dehydrogenase C-terminal domain-like"/>
    <property type="match status" value="1"/>
</dbReference>
<evidence type="ECO:0000256" key="4">
    <source>
        <dbReference type="ARBA" id="ARBA00023002"/>
    </source>
</evidence>
<feature type="binding site" evidence="13">
    <location>
        <position position="280"/>
    </location>
    <ligand>
        <name>NADPH</name>
        <dbReference type="ChEBI" id="CHEBI:57783"/>
    </ligand>
</feature>
<evidence type="ECO:0000256" key="15">
    <source>
        <dbReference type="PIRSR" id="PIRSR000114-2"/>
    </source>
</evidence>
<evidence type="ECO:0000259" key="19">
    <source>
        <dbReference type="Pfam" id="PF07479"/>
    </source>
</evidence>
<evidence type="ECO:0000256" key="7">
    <source>
        <dbReference type="ARBA" id="ARBA00023209"/>
    </source>
</evidence>
<feature type="binding site" evidence="13">
    <location>
        <position position="256"/>
    </location>
    <ligand>
        <name>sn-glycerol 3-phosphate</name>
        <dbReference type="ChEBI" id="CHEBI:57597"/>
    </ligand>
</feature>
<feature type="binding site" evidence="13">
    <location>
        <position position="245"/>
    </location>
    <ligand>
        <name>sn-glycerol 3-phosphate</name>
        <dbReference type="ChEBI" id="CHEBI:57597"/>
    </ligand>
</feature>
<keyword evidence="13" id="KW-0547">Nucleotide-binding</keyword>
<proteinExistence type="inferred from homology"/>
<comment type="similarity">
    <text evidence="1 13 17">Belongs to the NAD-dependent glycerol-3-phosphate dehydrogenase family.</text>
</comment>
<keyword evidence="21" id="KW-1185">Reference proteome</keyword>
<feature type="binding site" evidence="16">
    <location>
        <begin position="8"/>
        <end position="13"/>
    </location>
    <ligand>
        <name>NAD(+)</name>
        <dbReference type="ChEBI" id="CHEBI:57540"/>
    </ligand>
</feature>
<dbReference type="FunFam" id="1.10.1040.10:FF:000001">
    <property type="entry name" value="Glycerol-3-phosphate dehydrogenase [NAD(P)+]"/>
    <property type="match status" value="1"/>
</dbReference>
<dbReference type="NCBIfam" id="NF000941">
    <property type="entry name" value="PRK00094.1-3"/>
    <property type="match status" value="1"/>
</dbReference>
<evidence type="ECO:0000256" key="9">
    <source>
        <dbReference type="ARBA" id="ARBA00052716"/>
    </source>
</evidence>
<dbReference type="Gene3D" id="3.40.50.720">
    <property type="entry name" value="NAD(P)-binding Rossmann-like Domain"/>
    <property type="match status" value="1"/>
</dbReference>
<dbReference type="InterPro" id="IPR036291">
    <property type="entry name" value="NAD(P)-bd_dom_sf"/>
</dbReference>
<keyword evidence="8 13" id="KW-1208">Phospholipid metabolism</keyword>
<feature type="binding site" evidence="13">
    <location>
        <position position="32"/>
    </location>
    <ligand>
        <name>NADPH</name>
        <dbReference type="ChEBI" id="CHEBI:57783"/>
    </ligand>
</feature>
<evidence type="ECO:0000256" key="16">
    <source>
        <dbReference type="PIRSR" id="PIRSR000114-3"/>
    </source>
</evidence>
<dbReference type="PRINTS" id="PR00077">
    <property type="entry name" value="GPDHDRGNASE"/>
</dbReference>
<feature type="domain" description="Glycerol-3-phosphate dehydrogenase NAD-dependent N-terminal" evidence="18">
    <location>
        <begin position="3"/>
        <end position="159"/>
    </location>
</feature>
<dbReference type="SUPFAM" id="SSF51735">
    <property type="entry name" value="NAD(P)-binding Rossmann-fold domains"/>
    <property type="match status" value="1"/>
</dbReference>
<dbReference type="NCBIfam" id="NF000940">
    <property type="entry name" value="PRK00094.1-2"/>
    <property type="match status" value="1"/>
</dbReference>
<feature type="binding site" evidence="13">
    <location>
        <position position="192"/>
    </location>
    <ligand>
        <name>sn-glycerol 3-phosphate</name>
        <dbReference type="ChEBI" id="CHEBI:57597"/>
    </ligand>
</feature>
<dbReference type="GO" id="GO:0046167">
    <property type="term" value="P:glycerol-3-phosphate biosynthetic process"/>
    <property type="evidence" value="ECO:0007669"/>
    <property type="project" value="UniProtKB-UniRule"/>
</dbReference>
<dbReference type="InterPro" id="IPR011128">
    <property type="entry name" value="G3P_DH_NAD-dep_N"/>
</dbReference>
<feature type="binding site" evidence="13">
    <location>
        <position position="282"/>
    </location>
    <ligand>
        <name>NADPH</name>
        <dbReference type="ChEBI" id="CHEBI:57783"/>
    </ligand>
</feature>
<evidence type="ECO:0000256" key="8">
    <source>
        <dbReference type="ARBA" id="ARBA00023264"/>
    </source>
</evidence>
<dbReference type="PIRSF" id="PIRSF000114">
    <property type="entry name" value="Glycerol-3-P_dh"/>
    <property type="match status" value="1"/>
</dbReference>
<feature type="binding site" evidence="13">
    <location>
        <position position="137"/>
    </location>
    <ligand>
        <name>sn-glycerol 3-phosphate</name>
        <dbReference type="ChEBI" id="CHEBI:57597"/>
    </ligand>
</feature>
<dbReference type="RefSeq" id="WP_110251018.1">
    <property type="nucleotide sequence ID" value="NZ_QJJR01000004.1"/>
</dbReference>
<feature type="binding site" evidence="16">
    <location>
        <position position="256"/>
    </location>
    <ligand>
        <name>NAD(+)</name>
        <dbReference type="ChEBI" id="CHEBI:57540"/>
    </ligand>
</feature>
<feature type="binding site" evidence="15">
    <location>
        <begin position="256"/>
        <end position="257"/>
    </location>
    <ligand>
        <name>substrate</name>
    </ligand>
</feature>
<evidence type="ECO:0000256" key="13">
    <source>
        <dbReference type="HAMAP-Rule" id="MF_00394"/>
    </source>
</evidence>
<keyword evidence="2 13" id="KW-0444">Lipid biosynthesis</keyword>
<dbReference type="PANTHER" id="PTHR11728:SF1">
    <property type="entry name" value="GLYCEROL-3-PHOSPHATE DEHYDROGENASE [NAD(+)] 2, CHLOROPLASTIC"/>
    <property type="match status" value="1"/>
</dbReference>
<feature type="binding site" evidence="13">
    <location>
        <position position="12"/>
    </location>
    <ligand>
        <name>NADPH</name>
        <dbReference type="ChEBI" id="CHEBI:57783"/>
    </ligand>
</feature>
<dbReference type="HAMAP" id="MF_00394">
    <property type="entry name" value="NAD_Glyc3P_dehydrog"/>
    <property type="match status" value="1"/>
</dbReference>
<feature type="binding site" evidence="13">
    <location>
        <position position="256"/>
    </location>
    <ligand>
        <name>NADPH</name>
        <dbReference type="ChEBI" id="CHEBI:57783"/>
    </ligand>
</feature>
<sequence>MEKIAVLGAGSWGTALAMVLNDNGHEVRLWTHVAEHAEEINRTHQNKAYLKDVVIPEAIHATSDLVAALKEVSAVVFVLPTKAIRPVCQQVKAVLDHHVTIIHGTKGIEPETFKRVSEMMEEELDAACYDEIVVLSGPSHAEEVSVKQPTTVSASSKSIASAEHAQQLFMNDRFRVYTNKDVLGVELGGSLKNIIALGAGISDGLGYGDNAKAALVTRGLAEIARLGTAMGADPLTFIGLTGIGDLIVTCTSVHSRNWRAGNLLAKGNSLDDVLEQMGMVVEGVRTAQAAYHLAKVKGIDMPITAGIYQILFENADAQAMVDQLMTRTKRPETDEIHEMLKAHYLKAYLTNE</sequence>
<comment type="subcellular location">
    <subcellularLocation>
        <location evidence="13">Cytoplasm</location>
    </subcellularLocation>
</comment>
<reference evidence="20 21" key="1">
    <citation type="submission" date="2018-05" db="EMBL/GenBank/DDBJ databases">
        <title>Genomic Encyclopedia of Type Strains, Phase IV (KMG-IV): sequencing the most valuable type-strain genomes for metagenomic binning, comparative biology and taxonomic classification.</title>
        <authorList>
            <person name="Goeker M."/>
        </authorList>
    </citation>
    <scope>NUCLEOTIDE SEQUENCE [LARGE SCALE GENOMIC DNA]</scope>
    <source>
        <strain evidence="20 21">DSM 22440</strain>
    </source>
</reference>
<keyword evidence="6 13" id="KW-0443">Lipid metabolism</keyword>
<feature type="binding site" evidence="13">
    <location>
        <position position="106"/>
    </location>
    <ligand>
        <name>NADPH</name>
        <dbReference type="ChEBI" id="CHEBI:57783"/>
    </ligand>
</feature>
<keyword evidence="5 13" id="KW-0520">NAD</keyword>
<feature type="binding site" evidence="13">
    <location>
        <position position="255"/>
    </location>
    <ligand>
        <name>sn-glycerol 3-phosphate</name>
        <dbReference type="ChEBI" id="CHEBI:57597"/>
    </ligand>
</feature>
<comment type="function">
    <text evidence="13">Catalyzes the reduction of the glycolytic intermediate dihydroxyacetone phosphate (DHAP) to sn-glycerol 3-phosphate (G3P), the key precursor for phospholipid synthesis.</text>
</comment>
<feature type="binding site" evidence="13">
    <location>
        <position position="257"/>
    </location>
    <ligand>
        <name>sn-glycerol 3-phosphate</name>
        <dbReference type="ChEBI" id="CHEBI:57597"/>
    </ligand>
</feature>
<feature type="domain" description="Glycerol-3-phosphate dehydrogenase NAD-dependent C-terminal" evidence="19">
    <location>
        <begin position="181"/>
        <end position="321"/>
    </location>
</feature>
<comment type="catalytic activity">
    <reaction evidence="13">
        <text>sn-glycerol 3-phosphate + NAD(+) = dihydroxyacetone phosphate + NADH + H(+)</text>
        <dbReference type="Rhea" id="RHEA:11092"/>
        <dbReference type="ChEBI" id="CHEBI:15378"/>
        <dbReference type="ChEBI" id="CHEBI:57540"/>
        <dbReference type="ChEBI" id="CHEBI:57597"/>
        <dbReference type="ChEBI" id="CHEBI:57642"/>
        <dbReference type="ChEBI" id="CHEBI:57945"/>
        <dbReference type="EC" id="1.1.1.94"/>
    </reaction>
</comment>
<comment type="pathway">
    <text evidence="13">Membrane lipid metabolism; glycerophospholipid metabolism.</text>
</comment>
<feature type="binding site" evidence="13">
    <location>
        <position position="141"/>
    </location>
    <ligand>
        <name>NADPH</name>
        <dbReference type="ChEBI" id="CHEBI:57783"/>
    </ligand>
</feature>
<dbReference type="AlphaFoldDB" id="A0A2V3WC43"/>
<feature type="binding site" evidence="13">
    <location>
        <position position="49"/>
    </location>
    <ligand>
        <name>NADPH</name>
        <dbReference type="ChEBI" id="CHEBI:57783"/>
    </ligand>
</feature>
<feature type="binding site" evidence="13">
    <location>
        <position position="11"/>
    </location>
    <ligand>
        <name>NADPH</name>
        <dbReference type="ChEBI" id="CHEBI:57783"/>
    </ligand>
</feature>
<dbReference type="GO" id="GO:0008654">
    <property type="term" value="P:phospholipid biosynthetic process"/>
    <property type="evidence" value="ECO:0007669"/>
    <property type="project" value="UniProtKB-KW"/>
</dbReference>
<dbReference type="GO" id="GO:0006650">
    <property type="term" value="P:glycerophospholipid metabolic process"/>
    <property type="evidence" value="ECO:0007669"/>
    <property type="project" value="UniProtKB-UniRule"/>
</dbReference>
<dbReference type="Gene3D" id="1.10.1040.10">
    <property type="entry name" value="N-(1-d-carboxylethyl)-l-norvaline Dehydrogenase, domain 2"/>
    <property type="match status" value="1"/>
</dbReference>
<dbReference type="InterPro" id="IPR006168">
    <property type="entry name" value="G3P_DH_NAD-dep"/>
</dbReference>
<evidence type="ECO:0000256" key="14">
    <source>
        <dbReference type="PIRSR" id="PIRSR000114-1"/>
    </source>
</evidence>
<organism evidence="20 21">
    <name type="scientific">Streptohalobacillus salinus</name>
    <dbReference type="NCBI Taxonomy" id="621096"/>
    <lineage>
        <taxon>Bacteria</taxon>
        <taxon>Bacillati</taxon>
        <taxon>Bacillota</taxon>
        <taxon>Bacilli</taxon>
        <taxon>Bacillales</taxon>
        <taxon>Bacillaceae</taxon>
        <taxon>Streptohalobacillus</taxon>
    </lineage>
</organism>
<dbReference type="Pfam" id="PF07479">
    <property type="entry name" value="NAD_Gly3P_dh_C"/>
    <property type="match status" value="1"/>
</dbReference>
<dbReference type="InterPro" id="IPR006109">
    <property type="entry name" value="G3P_DH_NAD-dep_C"/>
</dbReference>